<dbReference type="GO" id="GO:0006260">
    <property type="term" value="P:DNA replication"/>
    <property type="evidence" value="ECO:0007669"/>
    <property type="project" value="UniProtKB-KW"/>
</dbReference>
<dbReference type="SUPFAM" id="SSF50249">
    <property type="entry name" value="Nucleic acid-binding proteins"/>
    <property type="match status" value="1"/>
</dbReference>
<keyword evidence="10" id="KW-0520">NAD</keyword>
<dbReference type="GO" id="GO:0003677">
    <property type="term" value="F:DNA binding"/>
    <property type="evidence" value="ECO:0007669"/>
    <property type="project" value="InterPro"/>
</dbReference>
<dbReference type="PANTHER" id="PTHR23389">
    <property type="entry name" value="CHROMOSOME TRANSMISSION FIDELITY FACTOR 18"/>
    <property type="match status" value="1"/>
</dbReference>
<organism evidence="15">
    <name type="scientific">marine metagenome</name>
    <dbReference type="NCBI Taxonomy" id="408172"/>
    <lineage>
        <taxon>unclassified sequences</taxon>
        <taxon>metagenomes</taxon>
        <taxon>ecological metagenomes</taxon>
    </lineage>
</organism>
<protein>
    <recommendedName>
        <fullName evidence="3">DNA ligase (NAD(+))</fullName>
        <ecNumber evidence="3">6.5.1.2</ecNumber>
    </recommendedName>
</protein>
<dbReference type="Gene3D" id="2.40.50.140">
    <property type="entry name" value="Nucleic acid-binding proteins"/>
    <property type="match status" value="1"/>
</dbReference>
<evidence type="ECO:0000256" key="10">
    <source>
        <dbReference type="ARBA" id="ARBA00023027"/>
    </source>
</evidence>
<dbReference type="AlphaFoldDB" id="A0A381ZNH6"/>
<keyword evidence="5" id="KW-0235">DNA replication</keyword>
<dbReference type="Gene3D" id="3.30.470.30">
    <property type="entry name" value="DNA ligase/mRNA capping enzyme"/>
    <property type="match status" value="1"/>
</dbReference>
<dbReference type="SUPFAM" id="SSF47781">
    <property type="entry name" value="RuvA domain 2-like"/>
    <property type="match status" value="1"/>
</dbReference>
<comment type="cofactor">
    <cofactor evidence="1">
        <name>Mg(2+)</name>
        <dbReference type="ChEBI" id="CHEBI:18420"/>
    </cofactor>
</comment>
<dbReference type="FunFam" id="2.40.50.140:FF:000012">
    <property type="entry name" value="DNA ligase"/>
    <property type="match status" value="1"/>
</dbReference>
<dbReference type="InterPro" id="IPR001679">
    <property type="entry name" value="DNA_ligase"/>
</dbReference>
<dbReference type="Pfam" id="PF01653">
    <property type="entry name" value="DNA_ligase_aden"/>
    <property type="match status" value="1"/>
</dbReference>
<feature type="non-terminal residue" evidence="15">
    <location>
        <position position="562"/>
    </location>
</feature>
<dbReference type="SUPFAM" id="SSF56091">
    <property type="entry name" value="DNA ligase/mRNA capping enzyme, catalytic domain"/>
    <property type="match status" value="1"/>
</dbReference>
<dbReference type="GO" id="GO:0003911">
    <property type="term" value="F:DNA ligase (NAD+) activity"/>
    <property type="evidence" value="ECO:0007669"/>
    <property type="project" value="UniProtKB-EC"/>
</dbReference>
<evidence type="ECO:0000256" key="8">
    <source>
        <dbReference type="ARBA" id="ARBA00022833"/>
    </source>
</evidence>
<dbReference type="SMART" id="SM00532">
    <property type="entry name" value="LIGANc"/>
    <property type="match status" value="1"/>
</dbReference>
<sequence length="562" mass="64159">MDIVNRIKYLKKLLNNNNYLYYIKQNPELSDGEYDTYFRELIKLENLYPQYKDIDSPTHRIGAEPSTEFKIIKHLQPMMSLADCFNEEEFHSWHNRNSKILENQNFEMVSELKIDGLAISLIYENSKLKTASTRGDGNEGEDVTSNARTIKSIPLNLNKNIPGNIEIRGEVFISKSQFTSLNIEREKNNLPKYSNPRNCASGSLRQLDPIITKSRKLDTFIYSIGYYDSSILLPETQYDRLKFLSELGFKTNNNTMLSDSLEDAINIYKNFEKKIPELDYLCDGLVIKVNSIDSQNIIGELTRSPKWAIAFKYPGNKAITQIKDIEINIGRTGTINPIANLVPIELDGVTITNATLHNPNYIEKLDLKIGDWVYVERAGDVIPKVLSVIKNKRNGFEKKFIFPTMCPSCNSNIVKNKSDAIYYCINNKCITKIKRSIEYFASKNAMDIEGLGPSIIEKLVSNNIINNFADIYYLKKEDLLKLDGFGVKSAENLIHSIENSKNRSSVKLLVALGINHIGNEMSDLILNKFESIQNLYNLNYAHLLEIPQIGPETAMSIIEYFN</sequence>
<evidence type="ECO:0000256" key="12">
    <source>
        <dbReference type="ARBA" id="ARBA00034005"/>
    </source>
</evidence>
<evidence type="ECO:0000256" key="4">
    <source>
        <dbReference type="ARBA" id="ARBA00022598"/>
    </source>
</evidence>
<dbReference type="InterPro" id="IPR013839">
    <property type="entry name" value="DNAligase_adenylation"/>
</dbReference>
<reference evidence="15" key="1">
    <citation type="submission" date="2018-05" db="EMBL/GenBank/DDBJ databases">
        <authorList>
            <person name="Lanie J.A."/>
            <person name="Ng W.-L."/>
            <person name="Kazmierczak K.M."/>
            <person name="Andrzejewski T.M."/>
            <person name="Davidsen T.M."/>
            <person name="Wayne K.J."/>
            <person name="Tettelin H."/>
            <person name="Glass J.I."/>
            <person name="Rusch D."/>
            <person name="Podicherti R."/>
            <person name="Tsui H.-C.T."/>
            <person name="Winkler M.E."/>
        </authorList>
    </citation>
    <scope>NUCLEOTIDE SEQUENCE</scope>
</reference>
<evidence type="ECO:0000256" key="7">
    <source>
        <dbReference type="ARBA" id="ARBA00022763"/>
    </source>
</evidence>
<dbReference type="InterPro" id="IPR013840">
    <property type="entry name" value="DNAligase_N"/>
</dbReference>
<feature type="domain" description="Helix-hairpin-helix DNA-binding motif class 1" evidence="13">
    <location>
        <begin position="541"/>
        <end position="560"/>
    </location>
</feature>
<feature type="domain" description="NAD-dependent DNA ligase N-terminal" evidence="14">
    <location>
        <begin position="2"/>
        <end position="445"/>
    </location>
</feature>
<dbReference type="SMART" id="SM00278">
    <property type="entry name" value="HhH1"/>
    <property type="match status" value="3"/>
</dbReference>
<dbReference type="Gene3D" id="1.10.287.610">
    <property type="entry name" value="Helix hairpin bin"/>
    <property type="match status" value="1"/>
</dbReference>
<comment type="catalytic activity">
    <reaction evidence="12">
        <text>NAD(+) + (deoxyribonucleotide)n-3'-hydroxyl + 5'-phospho-(deoxyribonucleotide)m = (deoxyribonucleotide)n+m + AMP + beta-nicotinamide D-nucleotide.</text>
        <dbReference type="EC" id="6.5.1.2"/>
    </reaction>
</comment>
<proteinExistence type="inferred from homology"/>
<evidence type="ECO:0000259" key="14">
    <source>
        <dbReference type="SMART" id="SM00532"/>
    </source>
</evidence>
<keyword evidence="6" id="KW-0479">Metal-binding</keyword>
<evidence type="ECO:0000256" key="5">
    <source>
        <dbReference type="ARBA" id="ARBA00022705"/>
    </source>
</evidence>
<dbReference type="Gene3D" id="1.10.150.20">
    <property type="entry name" value="5' to 3' exonuclease, C-terminal subdomain"/>
    <property type="match status" value="2"/>
</dbReference>
<accession>A0A381ZNH6</accession>
<keyword evidence="8" id="KW-0862">Zinc</keyword>
<evidence type="ECO:0000256" key="6">
    <source>
        <dbReference type="ARBA" id="ARBA00022723"/>
    </source>
</evidence>
<dbReference type="InterPro" id="IPR012340">
    <property type="entry name" value="NA-bd_OB-fold"/>
</dbReference>
<evidence type="ECO:0000313" key="15">
    <source>
        <dbReference type="EMBL" id="SVA90779.1"/>
    </source>
</evidence>
<evidence type="ECO:0000259" key="13">
    <source>
        <dbReference type="SMART" id="SM00278"/>
    </source>
</evidence>
<dbReference type="InterPro" id="IPR003583">
    <property type="entry name" value="Hlx-hairpin-Hlx_DNA-bd_motif"/>
</dbReference>
<dbReference type="Pfam" id="PF03120">
    <property type="entry name" value="OB_DNA_ligase"/>
    <property type="match status" value="1"/>
</dbReference>
<keyword evidence="9" id="KW-0460">Magnesium</keyword>
<dbReference type="PIRSF" id="PIRSF001604">
    <property type="entry name" value="LigA"/>
    <property type="match status" value="1"/>
</dbReference>
<evidence type="ECO:0000256" key="2">
    <source>
        <dbReference type="ARBA" id="ARBA00004067"/>
    </source>
</evidence>
<dbReference type="GO" id="GO:0006281">
    <property type="term" value="P:DNA repair"/>
    <property type="evidence" value="ECO:0007669"/>
    <property type="project" value="UniProtKB-KW"/>
</dbReference>
<dbReference type="Pfam" id="PF12826">
    <property type="entry name" value="HHH_2"/>
    <property type="match status" value="1"/>
</dbReference>
<dbReference type="GO" id="GO:0005829">
    <property type="term" value="C:cytosol"/>
    <property type="evidence" value="ECO:0007669"/>
    <property type="project" value="TreeGrafter"/>
</dbReference>
<dbReference type="InterPro" id="IPR004150">
    <property type="entry name" value="NAD_DNA_ligase_OB"/>
</dbReference>
<dbReference type="NCBIfam" id="TIGR00575">
    <property type="entry name" value="dnlj"/>
    <property type="match status" value="1"/>
</dbReference>
<dbReference type="InterPro" id="IPR041663">
    <property type="entry name" value="DisA/LigA_HHH"/>
</dbReference>
<dbReference type="PANTHER" id="PTHR23389:SF9">
    <property type="entry name" value="DNA LIGASE"/>
    <property type="match status" value="1"/>
</dbReference>
<dbReference type="NCBIfam" id="NF005932">
    <property type="entry name" value="PRK07956.1"/>
    <property type="match status" value="1"/>
</dbReference>
<evidence type="ECO:0000256" key="1">
    <source>
        <dbReference type="ARBA" id="ARBA00001946"/>
    </source>
</evidence>
<dbReference type="Gene3D" id="6.20.10.30">
    <property type="match status" value="1"/>
</dbReference>
<dbReference type="FunFam" id="1.10.150.20:FF:000007">
    <property type="entry name" value="DNA ligase"/>
    <property type="match status" value="1"/>
</dbReference>
<name>A0A381ZNH6_9ZZZZ</name>
<keyword evidence="11" id="KW-0234">DNA repair</keyword>
<dbReference type="EC" id="6.5.1.2" evidence="3"/>
<dbReference type="HAMAP" id="MF_01588">
    <property type="entry name" value="DNA_ligase_A"/>
    <property type="match status" value="1"/>
</dbReference>
<dbReference type="InterPro" id="IPR010994">
    <property type="entry name" value="RuvA_2-like"/>
</dbReference>
<comment type="function">
    <text evidence="2">DNA ligase that catalyzes the formation of phosphodiester linkages between 5'-phosphoryl and 3'-hydroxyl groups in double-stranded DNA using NAD as a coenzyme and as the energy source for the reaction. It is essential for DNA replication and repair of damaged DNA.</text>
</comment>
<dbReference type="GO" id="GO:0046872">
    <property type="term" value="F:metal ion binding"/>
    <property type="evidence" value="ECO:0007669"/>
    <property type="project" value="UniProtKB-KW"/>
</dbReference>
<feature type="domain" description="Helix-hairpin-helix DNA-binding motif class 1" evidence="13">
    <location>
        <begin position="443"/>
        <end position="462"/>
    </location>
</feature>
<evidence type="ECO:0000256" key="3">
    <source>
        <dbReference type="ARBA" id="ARBA00012722"/>
    </source>
</evidence>
<dbReference type="InterPro" id="IPR004149">
    <property type="entry name" value="Znf_DNAligase_C4"/>
</dbReference>
<evidence type="ECO:0000256" key="9">
    <source>
        <dbReference type="ARBA" id="ARBA00022842"/>
    </source>
</evidence>
<gene>
    <name evidence="15" type="ORF">METZ01_LOCUS143633</name>
</gene>
<dbReference type="Pfam" id="PF03119">
    <property type="entry name" value="DNA_ligase_ZBD"/>
    <property type="match status" value="1"/>
</dbReference>
<keyword evidence="4" id="KW-0436">Ligase</keyword>
<feature type="domain" description="Helix-hairpin-helix DNA-binding motif class 1" evidence="13">
    <location>
        <begin position="477"/>
        <end position="496"/>
    </location>
</feature>
<keyword evidence="7" id="KW-0227">DNA damage</keyword>
<dbReference type="CDD" id="cd00114">
    <property type="entry name" value="LIGANc"/>
    <property type="match status" value="1"/>
</dbReference>
<evidence type="ECO:0000256" key="11">
    <source>
        <dbReference type="ARBA" id="ARBA00023204"/>
    </source>
</evidence>
<dbReference type="Pfam" id="PF14520">
    <property type="entry name" value="HHH_5"/>
    <property type="match status" value="1"/>
</dbReference>
<dbReference type="EMBL" id="UINC01022016">
    <property type="protein sequence ID" value="SVA90779.1"/>
    <property type="molecule type" value="Genomic_DNA"/>
</dbReference>